<comment type="caution">
    <text evidence="3">The sequence shown here is derived from an EMBL/GenBank/DDBJ whole genome shotgun (WGS) entry which is preliminary data.</text>
</comment>
<dbReference type="EMBL" id="VBPA01000190">
    <property type="protein sequence ID" value="TMQ70620.1"/>
    <property type="molecule type" value="Genomic_DNA"/>
</dbReference>
<reference evidence="3 4" key="1">
    <citation type="journal article" date="2019" name="Nat. Microbiol.">
        <title>Mediterranean grassland soil C-N compound turnover is dependent on rainfall and depth, and is mediated by genomically divergent microorganisms.</title>
        <authorList>
            <person name="Diamond S."/>
            <person name="Andeer P.F."/>
            <person name="Li Z."/>
            <person name="Crits-Christoph A."/>
            <person name="Burstein D."/>
            <person name="Anantharaman K."/>
            <person name="Lane K.R."/>
            <person name="Thomas B.C."/>
            <person name="Pan C."/>
            <person name="Northen T.R."/>
            <person name="Banfield J.F."/>
        </authorList>
    </citation>
    <scope>NUCLEOTIDE SEQUENCE [LARGE SCALE GENOMIC DNA]</scope>
    <source>
        <strain evidence="3">WS_10</strain>
    </source>
</reference>
<evidence type="ECO:0000256" key="1">
    <source>
        <dbReference type="SAM" id="MobiDB-lite"/>
    </source>
</evidence>
<dbReference type="InterPro" id="IPR011723">
    <property type="entry name" value="Znf/thioredoxin_put"/>
</dbReference>
<feature type="domain" description="Zinc finger/thioredoxin putative" evidence="2">
    <location>
        <begin position="9"/>
        <end position="43"/>
    </location>
</feature>
<organism evidence="3 4">
    <name type="scientific">Eiseniibacteriota bacterium</name>
    <dbReference type="NCBI Taxonomy" id="2212470"/>
    <lineage>
        <taxon>Bacteria</taxon>
        <taxon>Candidatus Eiseniibacteriota</taxon>
    </lineage>
</organism>
<protein>
    <recommendedName>
        <fullName evidence="2">Zinc finger/thioredoxin putative domain-containing protein</fullName>
    </recommendedName>
</protein>
<evidence type="ECO:0000313" key="4">
    <source>
        <dbReference type="Proteomes" id="UP000319836"/>
    </source>
</evidence>
<dbReference type="Proteomes" id="UP000319836">
    <property type="component" value="Unassembled WGS sequence"/>
</dbReference>
<evidence type="ECO:0000259" key="2">
    <source>
        <dbReference type="Pfam" id="PF13717"/>
    </source>
</evidence>
<dbReference type="NCBIfam" id="TIGR02098">
    <property type="entry name" value="MJ0042_CXXC"/>
    <property type="match status" value="1"/>
</dbReference>
<evidence type="ECO:0000313" key="3">
    <source>
        <dbReference type="EMBL" id="TMQ70620.1"/>
    </source>
</evidence>
<sequence>MSDPRGAKMTVQCPHCATSYLLPEHLLGPRGARVRCPQCGRSFVVPRQRDAEFGRGEQQASPDPDVAPTAGDEPEATDEPRATDEPHAIGEPRLAETDPEACAREVLDALAADLGPRLEQAVREGRALSAFGPELLRGWDAYRDQMGERADSAAFRRVLRERWGVDLGPGAFPEAGPSAARHG</sequence>
<accession>A0A538U3Z4</accession>
<feature type="compositionally biased region" description="Basic and acidic residues" evidence="1">
    <location>
        <begin position="78"/>
        <end position="100"/>
    </location>
</feature>
<dbReference type="AlphaFoldDB" id="A0A538U3Z4"/>
<dbReference type="Pfam" id="PF13717">
    <property type="entry name" value="Zn_ribbon_4"/>
    <property type="match status" value="1"/>
</dbReference>
<feature type="region of interest" description="Disordered" evidence="1">
    <location>
        <begin position="50"/>
        <end position="100"/>
    </location>
</feature>
<name>A0A538U3Z4_UNCEI</name>
<proteinExistence type="predicted"/>
<gene>
    <name evidence="3" type="ORF">E6K80_07985</name>
</gene>